<keyword evidence="2" id="KW-1133">Transmembrane helix</keyword>
<evidence type="ECO:0000256" key="2">
    <source>
        <dbReference type="SAM" id="Phobius"/>
    </source>
</evidence>
<proteinExistence type="predicted"/>
<keyword evidence="2" id="KW-0812">Transmembrane</keyword>
<dbReference type="AlphaFoldDB" id="A0A6P0CHB0"/>
<name>A0A6P0CHB0_9RHOB</name>
<sequence length="103" mass="11235">MPVIIRFYIKHCIIGFAVSAVFIGALMFFNVANLWHLISTSDIGIMALVVFWVLNGIVFAGVQNGVAIMLMAEDDQDEDRPRGGTPETLIPAPQTAQAEKGPF</sequence>
<dbReference type="Proteomes" id="UP000468591">
    <property type="component" value="Unassembled WGS sequence"/>
</dbReference>
<keyword evidence="2" id="KW-0472">Membrane</keyword>
<dbReference type="RefSeq" id="WP_164355611.1">
    <property type="nucleotide sequence ID" value="NZ_JAABNT010000019.1"/>
</dbReference>
<feature type="transmembrane region" description="Helical" evidence="2">
    <location>
        <begin position="43"/>
        <end position="62"/>
    </location>
</feature>
<accession>A0A6P0CHB0</accession>
<comment type="caution">
    <text evidence="3">The sequence shown here is derived from an EMBL/GenBank/DDBJ whole genome shotgun (WGS) entry which is preliminary data.</text>
</comment>
<feature type="transmembrane region" description="Helical" evidence="2">
    <location>
        <begin position="12"/>
        <end position="31"/>
    </location>
</feature>
<gene>
    <name evidence="3" type="ORF">GV827_20120</name>
</gene>
<keyword evidence="4" id="KW-1185">Reference proteome</keyword>
<evidence type="ECO:0000313" key="4">
    <source>
        <dbReference type="Proteomes" id="UP000468591"/>
    </source>
</evidence>
<feature type="region of interest" description="Disordered" evidence="1">
    <location>
        <begin position="76"/>
        <end position="103"/>
    </location>
</feature>
<protein>
    <submittedName>
        <fullName evidence="3">Uncharacterized protein</fullName>
    </submittedName>
</protein>
<dbReference type="EMBL" id="JAABNT010000019">
    <property type="protein sequence ID" value="NEK24688.1"/>
    <property type="molecule type" value="Genomic_DNA"/>
</dbReference>
<reference evidence="3 4" key="1">
    <citation type="submission" date="2020-01" db="EMBL/GenBank/DDBJ databases">
        <title>Sulfitobacter sediminilitoris sp. nov., isolated from a tidal flat.</title>
        <authorList>
            <person name="Park S."/>
            <person name="Yoon J.-H."/>
        </authorList>
    </citation>
    <scope>NUCLEOTIDE SEQUENCE [LARGE SCALE GENOMIC DNA]</scope>
    <source>
        <strain evidence="3 4">JBTF-M27</strain>
    </source>
</reference>
<evidence type="ECO:0000256" key="1">
    <source>
        <dbReference type="SAM" id="MobiDB-lite"/>
    </source>
</evidence>
<organism evidence="3 4">
    <name type="scientific">Sulfitobacter sediminilitoris</name>
    <dbReference type="NCBI Taxonomy" id="2698830"/>
    <lineage>
        <taxon>Bacteria</taxon>
        <taxon>Pseudomonadati</taxon>
        <taxon>Pseudomonadota</taxon>
        <taxon>Alphaproteobacteria</taxon>
        <taxon>Rhodobacterales</taxon>
        <taxon>Roseobacteraceae</taxon>
        <taxon>Sulfitobacter</taxon>
    </lineage>
</organism>
<evidence type="ECO:0000313" key="3">
    <source>
        <dbReference type="EMBL" id="NEK24688.1"/>
    </source>
</evidence>